<feature type="region of interest" description="Disordered" evidence="1">
    <location>
        <begin position="477"/>
        <end position="589"/>
    </location>
</feature>
<organism evidence="2 3">
    <name type="scientific">Pseudozyma antarctica</name>
    <name type="common">Yeast</name>
    <name type="synonym">Candida antarctica</name>
    <dbReference type="NCBI Taxonomy" id="84753"/>
    <lineage>
        <taxon>Eukaryota</taxon>
        <taxon>Fungi</taxon>
        <taxon>Dikarya</taxon>
        <taxon>Basidiomycota</taxon>
        <taxon>Ustilaginomycotina</taxon>
        <taxon>Ustilaginomycetes</taxon>
        <taxon>Ustilaginales</taxon>
        <taxon>Ustilaginaceae</taxon>
        <taxon>Moesziomyces</taxon>
    </lineage>
</organism>
<feature type="compositionally biased region" description="Pro residues" evidence="1">
    <location>
        <begin position="248"/>
        <end position="260"/>
    </location>
</feature>
<dbReference type="OrthoDB" id="2554418at2759"/>
<feature type="compositionally biased region" description="Low complexity" evidence="1">
    <location>
        <begin position="886"/>
        <end position="903"/>
    </location>
</feature>
<feature type="compositionally biased region" description="Basic residues" evidence="1">
    <location>
        <begin position="910"/>
        <end position="919"/>
    </location>
</feature>
<feature type="region of interest" description="Disordered" evidence="1">
    <location>
        <begin position="166"/>
        <end position="222"/>
    </location>
</feature>
<feature type="compositionally biased region" description="Low complexity" evidence="1">
    <location>
        <begin position="727"/>
        <end position="739"/>
    </location>
</feature>
<sequence>MDSQPSASSPATAEAASRAHARASASTTAHAIPSSSSSLAPPSTSRFGSQSNPFRRSSSSSIGASVLARFTRSASQRTQPPADIPNDAHEPHSRPSIGRRISSRASRKSLSADPTSGANLAELSKPTGKFRSGVNWGPQQAPEPFMDSFTDADRKLAESLQAEAALASGSTAAAQSHAQARGLGQPIFVERPSISSAATTNTASASTADSPSPPTSISQLPTVSQTIAALTASGINPDVLATATPPKSSSPPSQPHPEQPAPAERTSMHVSDDTIALAHPDGATIADGDTPCTTPPPKSRQPSHGENGSASTDNHMLARAAQLVLEAARQQARVETRKKGRSAPASPKRMSSSLSPIPTVSPDANASQEAVAPAQASLTEPSQTPSQRDRSKSDAAGQGAGVQRRKSFLRSMSARSRRERKEASEGSETPTPTSNSPIIASTTTSGTTTPGGRQRRYVDTRDLDLLARELAAEAIAEQLQQQQFQPPFARPSRSGSSSPLRSKAAAFNDPRRRSFPSILEDSPLQDDSIIPVGAASGALKPMTPLSPSSRSNPRSRASDAKSKVGVGSPSTVSGLPADPTNGLVPQEMFLGLGGSPYPSLPPGATRAGVSSLDNLDPFGIPLTQESSPFDATTAYANKTSVYHTPNQVAVSRSLSGASTWSAAQTSPNAKRRPVLTMTMNDPQAELQGLTKPPKENGKRLTPFGSRAGSRAPSPSPSFTNLKKEAAAQDSSADSAAGDAVNGSSEVADAADASSLAGKPTSAVQSENNSIHVPSRRNSLAVSDKGSRSSLAPAKQKKAGRLSTMFRSGRSKEQSDAASSAKGSSAHAVAASASSAEASAYATPTGETSTLALSPVSAAVSADSDADISPVAFRAVELPATQDAARRSAPASASASRRSSMALEAADRPAPKKRPIRALLRRLSSFSKSDAKEAAKDNSAKANFPDASTMPIVDMDKLKQLSQNPDAKTTELAVQEPASESSKEAAHSASEAASADGVEPVTDKDTTDTSGLAPRIQGLDLSNASPVPVNQEMAKSGFGTRSAYKFGDNTSTDSDVRKPGSVKVIASPGDGNQDSTASLGDASRAPDKATDKATDKANDKEDSWERPGAALIQRADSQTPCSEDSFFLGSGQSTNSRPGSGALMKHGSESAMSEELYTPDPSTAYLPATKADGAADPVRHTGMLEEATLSSTVSSATAAADAKATVAEPVVTAVPHDEAPRLTAA</sequence>
<feature type="compositionally biased region" description="Low complexity" evidence="1">
    <location>
        <begin position="815"/>
        <end position="847"/>
    </location>
</feature>
<proteinExistence type="predicted"/>
<feature type="compositionally biased region" description="Polar residues" evidence="1">
    <location>
        <begin position="429"/>
        <end position="440"/>
    </location>
</feature>
<keyword evidence="3" id="KW-1185">Reference proteome</keyword>
<feature type="compositionally biased region" description="Polar residues" evidence="1">
    <location>
        <begin position="376"/>
        <end position="386"/>
    </location>
</feature>
<feature type="compositionally biased region" description="Low complexity" evidence="1">
    <location>
        <begin position="477"/>
        <end position="505"/>
    </location>
</feature>
<feature type="region of interest" description="Disordered" evidence="1">
    <location>
        <begin position="653"/>
        <end position="847"/>
    </location>
</feature>
<feature type="compositionally biased region" description="Low complexity" evidence="1">
    <location>
        <begin position="545"/>
        <end position="555"/>
    </location>
</feature>
<protein>
    <submittedName>
        <fullName evidence="2">Uncharacterized protein</fullName>
    </submittedName>
</protein>
<feature type="compositionally biased region" description="Polar residues" evidence="1">
    <location>
        <begin position="300"/>
        <end position="314"/>
    </location>
</feature>
<feature type="compositionally biased region" description="Polar residues" evidence="1">
    <location>
        <begin position="653"/>
        <end position="668"/>
    </location>
</feature>
<feature type="compositionally biased region" description="Basic and acidic residues" evidence="1">
    <location>
        <begin position="1083"/>
        <end position="1104"/>
    </location>
</feature>
<feature type="compositionally biased region" description="Polar residues" evidence="1">
    <location>
        <begin position="761"/>
        <end position="780"/>
    </location>
</feature>
<feature type="region of interest" description="Disordered" evidence="1">
    <location>
        <begin position="236"/>
        <end position="460"/>
    </location>
</feature>
<dbReference type="AlphaFoldDB" id="A0A5C3FUX5"/>
<feature type="compositionally biased region" description="Low complexity" evidence="1">
    <location>
        <begin position="1"/>
        <end position="65"/>
    </location>
</feature>
<name>A0A5C3FUX5_PSEA2</name>
<evidence type="ECO:0000256" key="1">
    <source>
        <dbReference type="SAM" id="MobiDB-lite"/>
    </source>
</evidence>
<dbReference type="Proteomes" id="UP000325008">
    <property type="component" value="Unassembled WGS sequence"/>
</dbReference>
<evidence type="ECO:0000313" key="3">
    <source>
        <dbReference type="Proteomes" id="UP000325008"/>
    </source>
</evidence>
<feature type="compositionally biased region" description="Low complexity" evidence="1">
    <location>
        <begin position="166"/>
        <end position="176"/>
    </location>
</feature>
<feature type="compositionally biased region" description="Basic and acidic residues" evidence="1">
    <location>
        <begin position="928"/>
        <end position="938"/>
    </location>
</feature>
<evidence type="ECO:0000313" key="2">
    <source>
        <dbReference type="EMBL" id="SPO47391.1"/>
    </source>
</evidence>
<feature type="region of interest" description="Disordered" evidence="1">
    <location>
        <begin position="876"/>
        <end position="1161"/>
    </location>
</feature>
<gene>
    <name evidence="2" type="ORF">PSANT_05079</name>
</gene>
<feature type="compositionally biased region" description="Low complexity" evidence="1">
    <location>
        <begin position="192"/>
        <end position="218"/>
    </location>
</feature>
<accession>A0A5C3FUX5</accession>
<feature type="compositionally biased region" description="Polar residues" evidence="1">
    <location>
        <begin position="349"/>
        <end position="368"/>
    </location>
</feature>
<dbReference type="EMBL" id="OOIQ01000013">
    <property type="protein sequence ID" value="SPO47391.1"/>
    <property type="molecule type" value="Genomic_DNA"/>
</dbReference>
<feature type="compositionally biased region" description="Low complexity" evidence="1">
    <location>
        <begin position="747"/>
        <end position="756"/>
    </location>
</feature>
<feature type="compositionally biased region" description="Low complexity" evidence="1">
    <location>
        <begin position="441"/>
        <end position="452"/>
    </location>
</feature>
<feature type="region of interest" description="Disordered" evidence="1">
    <location>
        <begin position="1"/>
        <end position="154"/>
    </location>
</feature>
<reference evidence="2" key="1">
    <citation type="submission" date="2018-03" db="EMBL/GenBank/DDBJ databases">
        <authorList>
            <person name="Guldener U."/>
        </authorList>
    </citation>
    <scope>NUCLEOTIDE SEQUENCE [LARGE SCALE GENOMIC DNA]</scope>
    <source>
        <strain evidence="2">ATCC34888</strain>
    </source>
</reference>
<comment type="caution">
    <text evidence="2">The sequence shown here is derived from an EMBL/GenBank/DDBJ whole genome shotgun (WGS) entry which is preliminary data.</text>
</comment>